<dbReference type="PANTHER" id="PTHR12788:SF10">
    <property type="entry name" value="PROTEIN-TYROSINE SULFOTRANSFERASE"/>
    <property type="match status" value="1"/>
</dbReference>
<reference evidence="4" key="1">
    <citation type="submission" date="2016-10" db="EMBL/GenBank/DDBJ databases">
        <authorList>
            <person name="Varghese N."/>
            <person name="Submissions S."/>
        </authorList>
    </citation>
    <scope>NUCLEOTIDE SEQUENCE [LARGE SCALE GENOMIC DNA]</scope>
    <source>
        <strain evidence="4">MO64</strain>
    </source>
</reference>
<keyword evidence="1" id="KW-0808">Transferase</keyword>
<dbReference type="EMBL" id="FOSR01000004">
    <property type="protein sequence ID" value="SFK57410.1"/>
    <property type="molecule type" value="Genomic_DNA"/>
</dbReference>
<name>A0A1I4AMG9_9GAMM</name>
<organism evidence="3 4">
    <name type="scientific">Rhodanobacter glycinis</name>
    <dbReference type="NCBI Taxonomy" id="582702"/>
    <lineage>
        <taxon>Bacteria</taxon>
        <taxon>Pseudomonadati</taxon>
        <taxon>Pseudomonadota</taxon>
        <taxon>Gammaproteobacteria</taxon>
        <taxon>Lysobacterales</taxon>
        <taxon>Rhodanobacteraceae</taxon>
        <taxon>Rhodanobacter</taxon>
    </lineage>
</organism>
<proteinExistence type="predicted"/>
<protein>
    <submittedName>
        <fullName evidence="3">Flp pilus assembly protein TadD, contains TPR repeats</fullName>
    </submittedName>
</protein>
<dbReference type="InterPro" id="IPR027417">
    <property type="entry name" value="P-loop_NTPase"/>
</dbReference>
<evidence type="ECO:0000313" key="3">
    <source>
        <dbReference type="EMBL" id="SFK57410.1"/>
    </source>
</evidence>
<evidence type="ECO:0000313" key="4">
    <source>
        <dbReference type="Proteomes" id="UP000198725"/>
    </source>
</evidence>
<accession>A0A1I4AMG9</accession>
<dbReference type="Proteomes" id="UP000198725">
    <property type="component" value="Unassembled WGS sequence"/>
</dbReference>
<dbReference type="PANTHER" id="PTHR12788">
    <property type="entry name" value="PROTEIN-TYROSINE SULFOTRANSFERASE 2"/>
    <property type="match status" value="1"/>
</dbReference>
<evidence type="ECO:0000256" key="1">
    <source>
        <dbReference type="ARBA" id="ARBA00022679"/>
    </source>
</evidence>
<dbReference type="Gene3D" id="1.25.40.10">
    <property type="entry name" value="Tetratricopeptide repeat domain"/>
    <property type="match status" value="1"/>
</dbReference>
<dbReference type="Pfam" id="PF14559">
    <property type="entry name" value="TPR_19"/>
    <property type="match status" value="2"/>
</dbReference>
<evidence type="ECO:0000256" key="2">
    <source>
        <dbReference type="PROSITE-ProRule" id="PRU00339"/>
    </source>
</evidence>
<dbReference type="Pfam" id="PF13469">
    <property type="entry name" value="Sulfotransfer_3"/>
    <property type="match status" value="1"/>
</dbReference>
<keyword evidence="4" id="KW-1185">Reference proteome</keyword>
<dbReference type="Gene3D" id="3.40.50.300">
    <property type="entry name" value="P-loop containing nucleotide triphosphate hydrolases"/>
    <property type="match status" value="1"/>
</dbReference>
<dbReference type="InterPro" id="IPR026634">
    <property type="entry name" value="TPST-like"/>
</dbReference>
<dbReference type="SUPFAM" id="SSF52540">
    <property type="entry name" value="P-loop containing nucleoside triphosphate hydrolases"/>
    <property type="match status" value="1"/>
</dbReference>
<dbReference type="PROSITE" id="PS50005">
    <property type="entry name" value="TPR"/>
    <property type="match status" value="2"/>
</dbReference>
<dbReference type="InterPro" id="IPR019734">
    <property type="entry name" value="TPR_rpt"/>
</dbReference>
<feature type="repeat" description="TPR" evidence="2">
    <location>
        <begin position="105"/>
        <end position="138"/>
    </location>
</feature>
<gene>
    <name evidence="3" type="ORF">SAMN05192579_10436</name>
</gene>
<dbReference type="SMART" id="SM00028">
    <property type="entry name" value="TPR"/>
    <property type="match status" value="5"/>
</dbReference>
<dbReference type="InterPro" id="IPR011990">
    <property type="entry name" value="TPR-like_helical_dom_sf"/>
</dbReference>
<dbReference type="SUPFAM" id="SSF48452">
    <property type="entry name" value="TPR-like"/>
    <property type="match status" value="1"/>
</dbReference>
<dbReference type="AlphaFoldDB" id="A0A1I4AMG9"/>
<dbReference type="GO" id="GO:0008476">
    <property type="term" value="F:protein-tyrosine sulfotransferase activity"/>
    <property type="evidence" value="ECO:0007669"/>
    <property type="project" value="InterPro"/>
</dbReference>
<sequence>MTVPQLLREAGGALGSGQIDLAEQRLEKVLALAPGNTEARRLLGIAALMKGDHPRAISHLRSVLATRPDDAVVTMTLGNALFEAGESEAGLTALRRASELAPGMAAAWYNLGRALQVSTRPAEACEALRHAVAIDPDHARARNALATVLTNLGEIPAAVTMLRETLRRQPGDVDAWLALGNIKTEVLGNDDVAQLRQLFRHPGGSDDARIALGFTLAKALEDQADYAAAFDVVSQANTLKRQTLYWSRDEERARVDAIAAAFSHPLPAPQDPSLGHEVIFVTCLPRSGSTLVEQVLASHPEVAGGDEIPVLPELLDEESARRGQPFPQWVPAASASDWHRLGEAYLARSRDWHAPDLRFTDKNVSNWAFVGAALAMLPGARVVNARRDPLETCFAAYRQLFTTGVHFSYDLDDMVDYCAGYERLSRLWQQRFPRQCFDHRYEALQRDPEGQIRRLLDFCGLPFDPACLAFHRTPRTVLTFSSAQVRQPLRRDTARDSLYGDKLAPLRSRLQQAGLLSTDR</sequence>
<feature type="repeat" description="TPR" evidence="2">
    <location>
        <begin position="37"/>
        <end position="70"/>
    </location>
</feature>
<keyword evidence="2" id="KW-0802">TPR repeat</keyword>